<gene>
    <name evidence="4 11" type="primary">hemA</name>
    <name evidence="11" type="ORF">IAA17_06480</name>
</gene>
<dbReference type="FunFam" id="3.30.460.30:FF:000001">
    <property type="entry name" value="Glutamyl-tRNA reductase"/>
    <property type="match status" value="1"/>
</dbReference>
<feature type="site" description="Important for activity" evidence="4 7">
    <location>
        <position position="95"/>
    </location>
</feature>
<feature type="binding site" evidence="4 6">
    <location>
        <position position="116"/>
    </location>
    <ligand>
        <name>substrate</name>
    </ligand>
</feature>
<dbReference type="Pfam" id="PF01488">
    <property type="entry name" value="Shikimate_DH"/>
    <property type="match status" value="1"/>
</dbReference>
<dbReference type="PIRSF" id="PIRSF000445">
    <property type="entry name" value="4pyrrol_synth_GluRdtase"/>
    <property type="match status" value="1"/>
</dbReference>
<evidence type="ECO:0000256" key="6">
    <source>
        <dbReference type="PIRSR" id="PIRSR000445-2"/>
    </source>
</evidence>
<evidence type="ECO:0000256" key="4">
    <source>
        <dbReference type="HAMAP-Rule" id="MF_00087"/>
    </source>
</evidence>
<comment type="miscellaneous">
    <text evidence="4">During catalysis, the active site Cys acts as a nucleophile attacking the alpha-carbonyl group of tRNA-bound glutamate with the formation of a thioester intermediate between enzyme and glutamate, and the concomitant release of tRNA(Glu). The thioester intermediate is finally reduced by direct hydride transfer from NADPH, to form the product GSA.</text>
</comment>
<dbReference type="Pfam" id="PF05201">
    <property type="entry name" value="GlutR_N"/>
    <property type="match status" value="1"/>
</dbReference>
<evidence type="ECO:0000256" key="7">
    <source>
        <dbReference type="PIRSR" id="PIRSR000445-4"/>
    </source>
</evidence>
<feature type="binding site" evidence="4 6">
    <location>
        <position position="105"/>
    </location>
    <ligand>
        <name>substrate</name>
    </ligand>
</feature>
<comment type="subunit">
    <text evidence="4">Homodimer.</text>
</comment>
<comment type="similarity">
    <text evidence="4">Belongs to the glutamyl-tRNA reductase family.</text>
</comment>
<dbReference type="SUPFAM" id="SSF69742">
    <property type="entry name" value="Glutamyl tRNA-reductase catalytic, N-terminal domain"/>
    <property type="match status" value="1"/>
</dbReference>
<reference evidence="11" key="1">
    <citation type="journal article" date="2021" name="PeerJ">
        <title>Extensive microbial diversity within the chicken gut microbiome revealed by metagenomics and culture.</title>
        <authorList>
            <person name="Gilroy R."/>
            <person name="Ravi A."/>
            <person name="Getino M."/>
            <person name="Pursley I."/>
            <person name="Horton D.L."/>
            <person name="Alikhan N.F."/>
            <person name="Baker D."/>
            <person name="Gharbi K."/>
            <person name="Hall N."/>
            <person name="Watson M."/>
            <person name="Adriaenssens E.M."/>
            <person name="Foster-Nyarko E."/>
            <person name="Jarju S."/>
            <person name="Secka A."/>
            <person name="Antonio M."/>
            <person name="Oren A."/>
            <person name="Chaudhuri R.R."/>
            <person name="La Ragione R."/>
            <person name="Hildebrand F."/>
            <person name="Pallen M.J."/>
        </authorList>
    </citation>
    <scope>NUCLEOTIDE SEQUENCE</scope>
    <source>
        <strain evidence="11">ChiBcec1-1093</strain>
    </source>
</reference>
<keyword evidence="3 4" id="KW-0627">Porphyrin biosynthesis</keyword>
<feature type="binding site" evidence="4">
    <location>
        <begin position="185"/>
        <end position="190"/>
    </location>
    <ligand>
        <name>NADP(+)</name>
        <dbReference type="ChEBI" id="CHEBI:58349"/>
    </ligand>
</feature>
<accession>A0A9D2K6E8</accession>
<evidence type="ECO:0000259" key="9">
    <source>
        <dbReference type="Pfam" id="PF01488"/>
    </source>
</evidence>
<dbReference type="GO" id="GO:0019353">
    <property type="term" value="P:protoporphyrinogen IX biosynthetic process from glutamate"/>
    <property type="evidence" value="ECO:0007669"/>
    <property type="project" value="TreeGrafter"/>
</dbReference>
<dbReference type="PANTHER" id="PTHR43013">
    <property type="entry name" value="GLUTAMYL-TRNA REDUCTASE"/>
    <property type="match status" value="1"/>
</dbReference>
<dbReference type="GO" id="GO:0050661">
    <property type="term" value="F:NADP binding"/>
    <property type="evidence" value="ECO:0007669"/>
    <property type="project" value="InterPro"/>
</dbReference>
<dbReference type="NCBIfam" id="TIGR01035">
    <property type="entry name" value="hemA"/>
    <property type="match status" value="1"/>
</dbReference>
<dbReference type="HAMAP" id="MF_00087">
    <property type="entry name" value="Glu_tRNA_reductase"/>
    <property type="match status" value="1"/>
</dbReference>
<feature type="binding site" evidence="4 6">
    <location>
        <begin position="110"/>
        <end position="112"/>
    </location>
    <ligand>
        <name>substrate</name>
    </ligand>
</feature>
<comment type="pathway">
    <text evidence="4">Porphyrin-containing compound metabolism; protoporphyrin-IX biosynthesis; 5-aminolevulinate from L-glutamyl-tRNA(Glu): step 1/2.</text>
</comment>
<keyword evidence="1 4" id="KW-0521">NADP</keyword>
<comment type="catalytic activity">
    <reaction evidence="4">
        <text>(S)-4-amino-5-oxopentanoate + tRNA(Glu) + NADP(+) = L-glutamyl-tRNA(Glu) + NADPH + H(+)</text>
        <dbReference type="Rhea" id="RHEA:12344"/>
        <dbReference type="Rhea" id="RHEA-COMP:9663"/>
        <dbReference type="Rhea" id="RHEA-COMP:9680"/>
        <dbReference type="ChEBI" id="CHEBI:15378"/>
        <dbReference type="ChEBI" id="CHEBI:57501"/>
        <dbReference type="ChEBI" id="CHEBI:57783"/>
        <dbReference type="ChEBI" id="CHEBI:58349"/>
        <dbReference type="ChEBI" id="CHEBI:78442"/>
        <dbReference type="ChEBI" id="CHEBI:78520"/>
        <dbReference type="EC" id="1.2.1.70"/>
    </reaction>
</comment>
<dbReference type="Gene3D" id="3.40.50.720">
    <property type="entry name" value="NAD(P)-binding Rossmann-like Domain"/>
    <property type="match status" value="1"/>
</dbReference>
<dbReference type="InterPro" id="IPR036291">
    <property type="entry name" value="NAD(P)-bd_dom_sf"/>
</dbReference>
<dbReference type="PANTHER" id="PTHR43013:SF1">
    <property type="entry name" value="GLUTAMYL-TRNA REDUCTASE"/>
    <property type="match status" value="1"/>
</dbReference>
<dbReference type="PROSITE" id="PS00747">
    <property type="entry name" value="GLUTR"/>
    <property type="match status" value="1"/>
</dbReference>
<dbReference type="AlphaFoldDB" id="A0A9D2K6E8"/>
<feature type="domain" description="Glutamyl-tRNA reductase N-terminal" evidence="10">
    <location>
        <begin position="4"/>
        <end position="152"/>
    </location>
</feature>
<proteinExistence type="inferred from homology"/>
<evidence type="ECO:0000256" key="2">
    <source>
        <dbReference type="ARBA" id="ARBA00023002"/>
    </source>
</evidence>
<organism evidence="11 12">
    <name type="scientific">Candidatus Lachnoclostridium stercorigallinarum</name>
    <dbReference type="NCBI Taxonomy" id="2838634"/>
    <lineage>
        <taxon>Bacteria</taxon>
        <taxon>Bacillati</taxon>
        <taxon>Bacillota</taxon>
        <taxon>Clostridia</taxon>
        <taxon>Lachnospirales</taxon>
        <taxon>Lachnospiraceae</taxon>
    </lineage>
</organism>
<feature type="active site" description="Nucleophile" evidence="4 5">
    <location>
        <position position="48"/>
    </location>
</feature>
<evidence type="ECO:0000256" key="5">
    <source>
        <dbReference type="PIRSR" id="PIRSR000445-1"/>
    </source>
</evidence>
<dbReference type="GO" id="GO:0008883">
    <property type="term" value="F:glutamyl-tRNA reductase activity"/>
    <property type="evidence" value="ECO:0007669"/>
    <property type="project" value="UniProtKB-UniRule"/>
</dbReference>
<dbReference type="InterPro" id="IPR000343">
    <property type="entry name" value="4pyrrol_synth_GluRdtase"/>
</dbReference>
<reference evidence="11" key="2">
    <citation type="submission" date="2021-04" db="EMBL/GenBank/DDBJ databases">
        <authorList>
            <person name="Gilroy R."/>
        </authorList>
    </citation>
    <scope>NUCLEOTIDE SEQUENCE</scope>
    <source>
        <strain evidence="11">ChiBcec1-1093</strain>
    </source>
</reference>
<evidence type="ECO:0000313" key="12">
    <source>
        <dbReference type="Proteomes" id="UP000824101"/>
    </source>
</evidence>
<dbReference type="SUPFAM" id="SSF51735">
    <property type="entry name" value="NAD(P)-binding Rossmann-fold domains"/>
    <property type="match status" value="1"/>
</dbReference>
<protein>
    <recommendedName>
        <fullName evidence="4">Glutamyl-tRNA reductase</fullName>
        <shortName evidence="4">GluTR</shortName>
        <ecNumber evidence="4">1.2.1.70</ecNumber>
    </recommendedName>
</protein>
<comment type="function">
    <text evidence="4">Catalyzes the NADPH-dependent reduction of glutamyl-tRNA(Glu) to glutamate 1-semialdehyde (GSA).</text>
</comment>
<evidence type="ECO:0000256" key="1">
    <source>
        <dbReference type="ARBA" id="ARBA00022857"/>
    </source>
</evidence>
<comment type="domain">
    <text evidence="4">Possesses an unusual extended V-shaped dimeric structure with each monomer consisting of three distinct domains arranged along a curved 'spinal' alpha-helix. The N-terminal catalytic domain specifically recognizes the glutamate moiety of the substrate. The second domain is the NADPH-binding domain, and the third C-terminal domain is responsible for dimerization.</text>
</comment>
<dbReference type="Proteomes" id="UP000824101">
    <property type="component" value="Unassembled WGS sequence"/>
</dbReference>
<keyword evidence="2 4" id="KW-0560">Oxidoreductase</keyword>
<feature type="domain" description="Quinate/shikimate 5-dehydrogenase/glutamyl-tRNA reductase" evidence="9">
    <location>
        <begin position="176"/>
        <end position="299"/>
    </location>
</feature>
<name>A0A9D2K6E8_9FIRM</name>
<dbReference type="InterPro" id="IPR018214">
    <property type="entry name" value="GluRdtase_CS"/>
</dbReference>
<dbReference type="InterPro" id="IPR036343">
    <property type="entry name" value="GluRdtase_N_sf"/>
</dbReference>
<sequence length="385" mass="43983">MYCISVSHKKAPVNIREKFALGKEEKIQFIRKLKGNPEISGCVVLCTCNRSEIYITGTRKAIGELQKEVAEFKNLPLQELLKYLNLYSGDRAIGHLFKVCCGFDSMVLGEDEILGQVRDAYQLSLEQNGADYELNVLFQRALAAAKRIKTDTNLSRTPLSIATLVANEVFHFEKDGVKNVMVIGMSGKMGSTITKNILSKPGIQVTGTYRSHKPDFVMEVKSDRVKLVEYKDRYQYMDEMDIVVSATSGPHYTVTAKELEPVLTGGKKRLFMDVAVPIDMDPEIRKLNGISLYDIDYFETLSKNNTEIKMKELDRARALMEEDLDAAIREMMFHPYIRRMGELRQVFEGRKLETVLFQIRDHVSSEDLKVILKTLDGLERWLREE</sequence>
<keyword evidence="8" id="KW-0175">Coiled coil</keyword>
<evidence type="ECO:0000256" key="3">
    <source>
        <dbReference type="ARBA" id="ARBA00023244"/>
    </source>
</evidence>
<dbReference type="InterPro" id="IPR006151">
    <property type="entry name" value="Shikm_DH/Glu-tRNA_Rdtase"/>
</dbReference>
<dbReference type="EC" id="1.2.1.70" evidence="4"/>
<evidence type="ECO:0000256" key="8">
    <source>
        <dbReference type="SAM" id="Coils"/>
    </source>
</evidence>
<dbReference type="Gene3D" id="3.30.460.30">
    <property type="entry name" value="Glutamyl-tRNA reductase, N-terminal domain"/>
    <property type="match status" value="1"/>
</dbReference>
<evidence type="ECO:0000259" key="10">
    <source>
        <dbReference type="Pfam" id="PF05201"/>
    </source>
</evidence>
<feature type="binding site" evidence="4 6">
    <location>
        <begin position="47"/>
        <end position="50"/>
    </location>
    <ligand>
        <name>substrate</name>
    </ligand>
</feature>
<dbReference type="EMBL" id="DXBC01000100">
    <property type="protein sequence ID" value="HIZ79418.1"/>
    <property type="molecule type" value="Genomic_DNA"/>
</dbReference>
<comment type="caution">
    <text evidence="11">The sequence shown here is derived from an EMBL/GenBank/DDBJ whole genome shotgun (WGS) entry which is preliminary data.</text>
</comment>
<dbReference type="InterPro" id="IPR015895">
    <property type="entry name" value="4pyrrol_synth_GluRdtase_N"/>
</dbReference>
<evidence type="ECO:0000313" key="11">
    <source>
        <dbReference type="EMBL" id="HIZ79418.1"/>
    </source>
</evidence>
<feature type="coiled-coil region" evidence="8">
    <location>
        <begin position="303"/>
        <end position="330"/>
    </location>
</feature>